<dbReference type="InterPro" id="IPR056120">
    <property type="entry name" value="DUF7703"/>
</dbReference>
<accession>A0A9P9BPV5</accession>
<keyword evidence="4" id="KW-1185">Reference proteome</keyword>
<dbReference type="AlphaFoldDB" id="A0A9P9BPV5"/>
<evidence type="ECO:0000259" key="2">
    <source>
        <dbReference type="Pfam" id="PF24802"/>
    </source>
</evidence>
<evidence type="ECO:0000313" key="3">
    <source>
        <dbReference type="EMBL" id="KAH7029637.1"/>
    </source>
</evidence>
<evidence type="ECO:0000313" key="4">
    <source>
        <dbReference type="Proteomes" id="UP000756346"/>
    </source>
</evidence>
<comment type="caution">
    <text evidence="3">The sequence shown here is derived from an EMBL/GenBank/DDBJ whole genome shotgun (WGS) entry which is preliminary data.</text>
</comment>
<dbReference type="GeneID" id="70177816"/>
<sequence length="198" mass="21731">MCMKRYNSPASSSRRASCPGCTYGRPPRASSLSWRSRPPRDGACPAISSSSSSSPSCSTTVSSPPNTAEIFQIQTTYKPVVYSIKLKIEFVILNELIAFTQTGRRHDQFFHTETDEAPRSSLLAGAVAMDGECAFETASLTRAPNPDRDCTAHSGQRRKVWWRRSHHHQGSAASQSPLSQGNQNHRVVYRNGVAFPAS</sequence>
<reference evidence="3" key="1">
    <citation type="journal article" date="2021" name="Nat. Commun.">
        <title>Genetic determinants of endophytism in the Arabidopsis root mycobiome.</title>
        <authorList>
            <person name="Mesny F."/>
            <person name="Miyauchi S."/>
            <person name="Thiergart T."/>
            <person name="Pickel B."/>
            <person name="Atanasova L."/>
            <person name="Karlsson M."/>
            <person name="Huettel B."/>
            <person name="Barry K.W."/>
            <person name="Haridas S."/>
            <person name="Chen C."/>
            <person name="Bauer D."/>
            <person name="Andreopoulos W."/>
            <person name="Pangilinan J."/>
            <person name="LaButti K."/>
            <person name="Riley R."/>
            <person name="Lipzen A."/>
            <person name="Clum A."/>
            <person name="Drula E."/>
            <person name="Henrissat B."/>
            <person name="Kohler A."/>
            <person name="Grigoriev I.V."/>
            <person name="Martin F.M."/>
            <person name="Hacquard S."/>
        </authorList>
    </citation>
    <scope>NUCLEOTIDE SEQUENCE</scope>
    <source>
        <strain evidence="3">MPI-CAGE-CH-0230</strain>
    </source>
</reference>
<protein>
    <recommendedName>
        <fullName evidence="2">DUF7703 domain-containing protein</fullName>
    </recommendedName>
</protein>
<evidence type="ECO:0000256" key="1">
    <source>
        <dbReference type="SAM" id="MobiDB-lite"/>
    </source>
</evidence>
<feature type="region of interest" description="Disordered" evidence="1">
    <location>
        <begin position="1"/>
        <end position="63"/>
    </location>
</feature>
<dbReference type="OrthoDB" id="405906at2759"/>
<gene>
    <name evidence="3" type="ORF">B0I36DRAFT_134462</name>
</gene>
<dbReference type="EMBL" id="JAGTJQ010000006">
    <property type="protein sequence ID" value="KAH7029637.1"/>
    <property type="molecule type" value="Genomic_DNA"/>
</dbReference>
<feature type="region of interest" description="Disordered" evidence="1">
    <location>
        <begin position="161"/>
        <end position="185"/>
    </location>
</feature>
<dbReference type="Proteomes" id="UP000756346">
    <property type="component" value="Unassembled WGS sequence"/>
</dbReference>
<feature type="domain" description="DUF7703" evidence="2">
    <location>
        <begin position="69"/>
        <end position="101"/>
    </location>
</feature>
<name>A0A9P9BPV5_9PEZI</name>
<dbReference type="Pfam" id="PF24802">
    <property type="entry name" value="DUF7703"/>
    <property type="match status" value="1"/>
</dbReference>
<proteinExistence type="predicted"/>
<feature type="compositionally biased region" description="Low complexity" evidence="1">
    <location>
        <begin position="8"/>
        <end position="21"/>
    </location>
</feature>
<feature type="compositionally biased region" description="Low complexity" evidence="1">
    <location>
        <begin position="48"/>
        <end position="63"/>
    </location>
</feature>
<dbReference type="RefSeq" id="XP_046011925.1">
    <property type="nucleotide sequence ID" value="XM_046148270.1"/>
</dbReference>
<organism evidence="3 4">
    <name type="scientific">Microdochium trichocladiopsis</name>
    <dbReference type="NCBI Taxonomy" id="1682393"/>
    <lineage>
        <taxon>Eukaryota</taxon>
        <taxon>Fungi</taxon>
        <taxon>Dikarya</taxon>
        <taxon>Ascomycota</taxon>
        <taxon>Pezizomycotina</taxon>
        <taxon>Sordariomycetes</taxon>
        <taxon>Xylariomycetidae</taxon>
        <taxon>Xylariales</taxon>
        <taxon>Microdochiaceae</taxon>
        <taxon>Microdochium</taxon>
    </lineage>
</organism>